<evidence type="ECO:0000313" key="3">
    <source>
        <dbReference type="EMBL" id="KAL3064057.1"/>
    </source>
</evidence>
<dbReference type="SMART" id="SM00217">
    <property type="entry name" value="WAP"/>
    <property type="match status" value="2"/>
</dbReference>
<keyword evidence="1" id="KW-0732">Signal</keyword>
<dbReference type="InterPro" id="IPR050514">
    <property type="entry name" value="WAP_four-disulfide_core"/>
</dbReference>
<protein>
    <recommendedName>
        <fullName evidence="2">WAP domain-containing protein</fullName>
    </recommendedName>
</protein>
<evidence type="ECO:0000259" key="2">
    <source>
        <dbReference type="PROSITE" id="PS51390"/>
    </source>
</evidence>
<accession>A0ABD2HC51</accession>
<sequence length="131" mass="14257">MEQHWSVWALVLALSALVHFDIVFAAGADDNLTTKPGVCPRRNGPGLCAEFCSNDNDCPNDEKCCHNGCGHDCIVPYTAYTAKPGVCPRRNGRGLCALFCFNDNNCPNDEKCCHNGCGHDCIAPYTQYLKG</sequence>
<dbReference type="PRINTS" id="PR00003">
    <property type="entry name" value="4DISULPHCORE"/>
</dbReference>
<dbReference type="InterPro" id="IPR008197">
    <property type="entry name" value="WAP_dom"/>
</dbReference>
<proteinExistence type="predicted"/>
<name>A0ABD2HC51_PAGBO</name>
<reference evidence="3 4" key="2">
    <citation type="journal article" date="2024" name="G3 (Bethesda)">
        <title>The genome of the cryopelagic Antarctic bald notothen, Trematomus borchgrevinki.</title>
        <authorList>
            <person name="Rayamajhi N."/>
            <person name="Rivera-Colon A.G."/>
            <person name="Minhas B.F."/>
            <person name="Cheng C.C."/>
            <person name="Catchen J.M."/>
        </authorList>
    </citation>
    <scope>NUCLEOTIDE SEQUENCE [LARGE SCALE GENOMIC DNA]</scope>
    <source>
        <strain evidence="3">AGRC-2024</strain>
    </source>
</reference>
<feature type="signal peptide" evidence="1">
    <location>
        <begin position="1"/>
        <end position="25"/>
    </location>
</feature>
<comment type="caution">
    <text evidence="3">The sequence shown here is derived from an EMBL/GenBank/DDBJ whole genome shotgun (WGS) entry which is preliminary data.</text>
</comment>
<evidence type="ECO:0000313" key="4">
    <source>
        <dbReference type="Proteomes" id="UP001619887"/>
    </source>
</evidence>
<dbReference type="AlphaFoldDB" id="A0ABD2HC51"/>
<dbReference type="InterPro" id="IPR036645">
    <property type="entry name" value="Elafin-like_sf"/>
</dbReference>
<dbReference type="PANTHER" id="PTHR19441">
    <property type="entry name" value="WHEY ACDIC PROTEIN WAP"/>
    <property type="match status" value="1"/>
</dbReference>
<dbReference type="Pfam" id="PF00095">
    <property type="entry name" value="WAP"/>
    <property type="match status" value="2"/>
</dbReference>
<evidence type="ECO:0000256" key="1">
    <source>
        <dbReference type="SAM" id="SignalP"/>
    </source>
</evidence>
<feature type="domain" description="WAP" evidence="2">
    <location>
        <begin position="80"/>
        <end position="125"/>
    </location>
</feature>
<dbReference type="SUPFAM" id="SSF57256">
    <property type="entry name" value="Elafin-like"/>
    <property type="match status" value="2"/>
</dbReference>
<dbReference type="EMBL" id="JBIYXZ010002070">
    <property type="protein sequence ID" value="KAL3064057.1"/>
    <property type="molecule type" value="Genomic_DNA"/>
</dbReference>
<feature type="chain" id="PRO_5044746188" description="WAP domain-containing protein" evidence="1">
    <location>
        <begin position="26"/>
        <end position="131"/>
    </location>
</feature>
<organism evidence="3 4">
    <name type="scientific">Pagothenia borchgrevinki</name>
    <name type="common">Bald rockcod</name>
    <name type="synonym">Trematomus borchgrevinki</name>
    <dbReference type="NCBI Taxonomy" id="8213"/>
    <lineage>
        <taxon>Eukaryota</taxon>
        <taxon>Metazoa</taxon>
        <taxon>Chordata</taxon>
        <taxon>Craniata</taxon>
        <taxon>Vertebrata</taxon>
        <taxon>Euteleostomi</taxon>
        <taxon>Actinopterygii</taxon>
        <taxon>Neopterygii</taxon>
        <taxon>Teleostei</taxon>
        <taxon>Neoteleostei</taxon>
        <taxon>Acanthomorphata</taxon>
        <taxon>Eupercaria</taxon>
        <taxon>Perciformes</taxon>
        <taxon>Notothenioidei</taxon>
        <taxon>Nototheniidae</taxon>
        <taxon>Pagothenia</taxon>
    </lineage>
</organism>
<dbReference type="FunFam" id="4.10.75.10:FF:000001">
    <property type="entry name" value="Anosmin 1"/>
    <property type="match status" value="2"/>
</dbReference>
<reference evidence="3 4" key="1">
    <citation type="journal article" date="2022" name="G3 (Bethesda)">
        <title>Evaluating Illumina-, Nanopore-, and PacBio-based genome assembly strategies with the bald notothen, Trematomus borchgrevinki.</title>
        <authorList>
            <person name="Rayamajhi N."/>
            <person name="Cheng C.C."/>
            <person name="Catchen J.M."/>
        </authorList>
    </citation>
    <scope>NUCLEOTIDE SEQUENCE [LARGE SCALE GENOMIC DNA]</scope>
    <source>
        <strain evidence="3">AGRC-2024</strain>
    </source>
</reference>
<feature type="domain" description="WAP" evidence="2">
    <location>
        <begin position="32"/>
        <end position="77"/>
    </location>
</feature>
<dbReference type="Gene3D" id="4.10.75.10">
    <property type="entry name" value="Elafin-like"/>
    <property type="match status" value="2"/>
</dbReference>
<dbReference type="PANTHER" id="PTHR19441:SF95">
    <property type="entry name" value="PERLWAPIN ISOFORM X1"/>
    <property type="match status" value="1"/>
</dbReference>
<dbReference type="CDD" id="cd00199">
    <property type="entry name" value="WAP"/>
    <property type="match status" value="1"/>
</dbReference>
<gene>
    <name evidence="3" type="ORF">OYC64_000369</name>
</gene>
<dbReference type="Proteomes" id="UP001619887">
    <property type="component" value="Unassembled WGS sequence"/>
</dbReference>
<keyword evidence="4" id="KW-1185">Reference proteome</keyword>
<dbReference type="PROSITE" id="PS51390">
    <property type="entry name" value="WAP"/>
    <property type="match status" value="2"/>
</dbReference>